<dbReference type="InterPro" id="IPR019292">
    <property type="entry name" value="McrC"/>
</dbReference>
<organism evidence="1 2">
    <name type="scientific">Streptomyces pyxinae</name>
    <dbReference type="NCBI Taxonomy" id="2970734"/>
    <lineage>
        <taxon>Bacteria</taxon>
        <taxon>Bacillati</taxon>
        <taxon>Actinomycetota</taxon>
        <taxon>Actinomycetes</taxon>
        <taxon>Kitasatosporales</taxon>
        <taxon>Streptomycetaceae</taxon>
        <taxon>Streptomyces</taxon>
    </lineage>
</organism>
<gene>
    <name evidence="1" type="ORF">NX801_27135</name>
</gene>
<comment type="caution">
    <text evidence="1">The sequence shown here is derived from an EMBL/GenBank/DDBJ whole genome shotgun (WGS) entry which is preliminary data.</text>
</comment>
<dbReference type="Proteomes" id="UP001431313">
    <property type="component" value="Unassembled WGS sequence"/>
</dbReference>
<reference evidence="1" key="1">
    <citation type="submission" date="2022-08" db="EMBL/GenBank/DDBJ databases">
        <authorList>
            <person name="Somphong A."/>
            <person name="Phongsopitanun W."/>
        </authorList>
    </citation>
    <scope>NUCLEOTIDE SEQUENCE</scope>
    <source>
        <strain evidence="1">LP05-1</strain>
    </source>
</reference>
<dbReference type="EMBL" id="JANUGQ010000033">
    <property type="protein sequence ID" value="MCS0639250.1"/>
    <property type="molecule type" value="Genomic_DNA"/>
</dbReference>
<accession>A0ABT2CP81</accession>
<keyword evidence="2" id="KW-1185">Reference proteome</keyword>
<protein>
    <submittedName>
        <fullName evidence="1">McrC family protein</fullName>
    </submittedName>
</protein>
<dbReference type="RefSeq" id="WP_258790585.1">
    <property type="nucleotide sequence ID" value="NZ_JANUGQ010000033.1"/>
</dbReference>
<proteinExistence type="predicted"/>
<evidence type="ECO:0000313" key="2">
    <source>
        <dbReference type="Proteomes" id="UP001431313"/>
    </source>
</evidence>
<evidence type="ECO:0000313" key="1">
    <source>
        <dbReference type="EMBL" id="MCS0639250.1"/>
    </source>
</evidence>
<sequence>MNSPSPVLHRVRVAENRDASRLVPELAGVTGQSEPEIEGLLLRAGRRLTELLGHEQLPLRISSAGSVRIEGVAGLLRLSPRLELEIVPKFLEGTDADWRQDFFRVALLSKTGKLLPREHLRADFAARGDLTTLVGRTLANLYWESHRRPLREYRSRTVRDYAVVGDLDPVGIVLPEAGGFKQEQLVFDHVNSWNAVISAAASVLLPEVRDGETLRQLLRVRQALAPQREVRSAQHRRLPNRYHHWQALYDLSVEVLNGFGVGYDEQHLRAPGYVMVMWSTWQHLCELALRLGLAPAEVHASPAFPLGMRNNKVLKVTPDIAVGPRNAPMLLLDAKYRTRLNGRASVGNSDIYESLAFLRATGAKQMVLLYPRPASDGAPLEPGATRLFQTVTVSGERIDALLVECRGIGAAQGFEMFSRNLASGIENIQLSSDA</sequence>
<name>A0ABT2CP81_9ACTN</name>
<dbReference type="Pfam" id="PF10117">
    <property type="entry name" value="McrBC"/>
    <property type="match status" value="1"/>
</dbReference>